<dbReference type="GeneID" id="27697155"/>
<dbReference type="Gene3D" id="1.20.58.340">
    <property type="entry name" value="Magnesium transport protein CorA, transmembrane region"/>
    <property type="match status" value="1"/>
</dbReference>
<feature type="region of interest" description="Disordered" evidence="5">
    <location>
        <begin position="31"/>
        <end position="66"/>
    </location>
</feature>
<dbReference type="SUPFAM" id="SSF144083">
    <property type="entry name" value="Magnesium transport protein CorA, transmembrane region"/>
    <property type="match status" value="1"/>
</dbReference>
<feature type="region of interest" description="Disordered" evidence="5">
    <location>
        <begin position="560"/>
        <end position="584"/>
    </location>
</feature>
<dbReference type="HOGENOM" id="CLU_546327_0_0_1"/>
<keyword evidence="4 6" id="KW-0472">Membrane</keyword>
<evidence type="ECO:0000256" key="1">
    <source>
        <dbReference type="ARBA" id="ARBA00004141"/>
    </source>
</evidence>
<evidence type="ECO:0000256" key="6">
    <source>
        <dbReference type="SAM" id="Phobius"/>
    </source>
</evidence>
<dbReference type="OrthoDB" id="4154280at2759"/>
<dbReference type="AlphaFoldDB" id="A0A0D2GAL6"/>
<dbReference type="VEuPathDB" id="FungiDB:Z519_04227"/>
<dbReference type="InterPro" id="IPR045863">
    <property type="entry name" value="CorA_TM1_TM2"/>
</dbReference>
<comment type="subcellular location">
    <subcellularLocation>
        <location evidence="1">Membrane</location>
        <topology evidence="1">Multi-pass membrane protein</topology>
    </subcellularLocation>
</comment>
<reference evidence="7" key="1">
    <citation type="submission" date="2015-01" db="EMBL/GenBank/DDBJ databases">
        <title>The Genome Sequence of Cladophialophora bantiana CBS 173.52.</title>
        <authorList>
            <consortium name="The Broad Institute Genomics Platform"/>
            <person name="Cuomo C."/>
            <person name="de Hoog S."/>
            <person name="Gorbushina A."/>
            <person name="Stielow B."/>
            <person name="Teixiera M."/>
            <person name="Abouelleil A."/>
            <person name="Chapman S.B."/>
            <person name="Priest M."/>
            <person name="Young S.K."/>
            <person name="Wortman J."/>
            <person name="Nusbaum C."/>
            <person name="Birren B."/>
        </authorList>
    </citation>
    <scope>NUCLEOTIDE SEQUENCE [LARGE SCALE GENOMIC DNA]</scope>
    <source>
        <strain evidence="7">CBS 173.52</strain>
    </source>
</reference>
<feature type="transmembrane region" description="Helical" evidence="6">
    <location>
        <begin position="482"/>
        <end position="502"/>
    </location>
</feature>
<evidence type="ECO:0000256" key="5">
    <source>
        <dbReference type="SAM" id="MobiDB-lite"/>
    </source>
</evidence>
<accession>A0A0D2GAL6</accession>
<gene>
    <name evidence="7" type="ORF">Z519_04227</name>
</gene>
<evidence type="ECO:0000256" key="4">
    <source>
        <dbReference type="ARBA" id="ARBA00023136"/>
    </source>
</evidence>
<dbReference type="RefSeq" id="XP_016622311.1">
    <property type="nucleotide sequence ID" value="XM_016761973.1"/>
</dbReference>
<protein>
    <submittedName>
        <fullName evidence="7">Uncharacterized protein</fullName>
    </submittedName>
</protein>
<feature type="compositionally biased region" description="Polar residues" evidence="5">
    <location>
        <begin position="39"/>
        <end position="49"/>
    </location>
</feature>
<feature type="transmembrane region" description="Helical" evidence="6">
    <location>
        <begin position="522"/>
        <end position="542"/>
    </location>
</feature>
<keyword evidence="2 6" id="KW-0812">Transmembrane</keyword>
<evidence type="ECO:0000256" key="2">
    <source>
        <dbReference type="ARBA" id="ARBA00022692"/>
    </source>
</evidence>
<keyword evidence="3 6" id="KW-1133">Transmembrane helix</keyword>
<name>A0A0D2GAL6_CLAB1</name>
<evidence type="ECO:0000313" key="7">
    <source>
        <dbReference type="EMBL" id="KIW95642.1"/>
    </source>
</evidence>
<organism evidence="7">
    <name type="scientific">Cladophialophora bantiana (strain ATCC 10958 / CBS 173.52 / CDC B-1940 / NIH 8579)</name>
    <name type="common">Xylohypha bantiana</name>
    <dbReference type="NCBI Taxonomy" id="1442370"/>
    <lineage>
        <taxon>Eukaryota</taxon>
        <taxon>Fungi</taxon>
        <taxon>Dikarya</taxon>
        <taxon>Ascomycota</taxon>
        <taxon>Pezizomycotina</taxon>
        <taxon>Eurotiomycetes</taxon>
        <taxon>Chaetothyriomycetidae</taxon>
        <taxon>Chaetothyriales</taxon>
        <taxon>Herpotrichiellaceae</taxon>
        <taxon>Cladophialophora</taxon>
    </lineage>
</organism>
<proteinExistence type="predicted"/>
<dbReference type="GO" id="GO:0016020">
    <property type="term" value="C:membrane"/>
    <property type="evidence" value="ECO:0007669"/>
    <property type="project" value="UniProtKB-SubCell"/>
</dbReference>
<dbReference type="EMBL" id="KN846984">
    <property type="protein sequence ID" value="KIW95642.1"/>
    <property type="molecule type" value="Genomic_DNA"/>
</dbReference>
<sequence length="584" mass="65351">MGDNNHQSTPSAVARTSSVLTGITLVASRLEQVPETPSAKPSTEQNSGGSLLGNRRVSSVSEAPQSARPAALRQLLGDAENFQNRSSLDVFQVSKQKTGWHNGVGDEMIKAIISETEKDCNPSHPSLLLLWDTPLSPPFNGSAMVTDCLQSLVYLEKNAGATWGRRATISVEAMKYISRKWPINGEILRDIFGRPDYWSAVKTSRENRHYGTLIIFVEKAVVTNCRSCRKEVGCQFARWLMSSRWDNMAGPVSPVSISFRHIVPENLTVYIISGDPKDSCIGSIKDQLGFAEGLSPSEYIQLEQRRAAQSPFLIVAQTLQASLEQAKDYVAIVKDRLMGQINKVDDYNEAKHNYTEDPKDLQRFWRDKGRNLLEAITEQLHLVSQTIDSGMANTDMSIKLTDIIKSAFDSSPSAKSPQESVVAETAELLEYLSHSWNCEMNWLRTYKARKDTTMNFVFNAVTQQDSAINIDMARKMSRDSSSMNAITILTMIFLPATFVSGVFNSGILTSEKYEEYVRSPLFWPYIWTVIPFTVFVLMLWLTRKRLERVLEMVHGHCKGVSPRNPTRGGTRSSSRREGIAGNKP</sequence>
<evidence type="ECO:0000256" key="3">
    <source>
        <dbReference type="ARBA" id="ARBA00022989"/>
    </source>
</evidence>